<dbReference type="EMBL" id="CP101700">
    <property type="protein sequence ID" value="UUC17555.1"/>
    <property type="molecule type" value="Genomic_DNA"/>
</dbReference>
<gene>
    <name evidence="1" type="ORF">NOV18_20125</name>
</gene>
<name>A0AAJ5IE67_9PSED</name>
<evidence type="ECO:0000313" key="2">
    <source>
        <dbReference type="Proteomes" id="UP001058744"/>
    </source>
</evidence>
<dbReference type="AlphaFoldDB" id="A0AAJ5IE67"/>
<accession>A0AAJ5IE67</accession>
<dbReference type="Proteomes" id="UP001058744">
    <property type="component" value="Chromosome"/>
</dbReference>
<proteinExistence type="predicted"/>
<protein>
    <submittedName>
        <fullName evidence="1">Uncharacterized protein</fullName>
    </submittedName>
</protein>
<evidence type="ECO:0000313" key="1">
    <source>
        <dbReference type="EMBL" id="UUC17555.1"/>
    </source>
</evidence>
<reference evidence="1" key="1">
    <citation type="submission" date="2022-07" db="EMBL/GenBank/DDBJ databases">
        <title>Complete genome of MD9.</title>
        <authorList>
            <person name="Cao G."/>
        </authorList>
    </citation>
    <scope>NUCLEOTIDE SEQUENCE</scope>
    <source>
        <strain evidence="1">MD9</strain>
    </source>
</reference>
<sequence length="185" mass="20599">MNPLKLIARVLAPVHGPAGYQPAITDGVAVLPPGADVVHIKRYPEAERIAASLRDYPGDWGWRMKGYELEHTPTGFVMWVANEGYGLAEVSSSHNSKFEPGEQEVIWPAVQAWLSSHKVGFTGRLPKVRIWRHAGSWRCMSEQHPWAGAGETPEQAYRSWARAVSVEARTDQRPGEILHVWSAAQ</sequence>
<dbReference type="RefSeq" id="WP_256381840.1">
    <property type="nucleotide sequence ID" value="NZ_CP101700.1"/>
</dbReference>
<organism evidence="1 2">
    <name type="scientific">Pseudomonas asiatica</name>
    <dbReference type="NCBI Taxonomy" id="2219225"/>
    <lineage>
        <taxon>Bacteria</taxon>
        <taxon>Pseudomonadati</taxon>
        <taxon>Pseudomonadota</taxon>
        <taxon>Gammaproteobacteria</taxon>
        <taxon>Pseudomonadales</taxon>
        <taxon>Pseudomonadaceae</taxon>
        <taxon>Pseudomonas</taxon>
    </lineage>
</organism>